<sequence>MFAFPGLAEFVHHMMQLQGHSQEGSTSNGLRRTNDNSPPAHDTSSTRNPRHLDDELTELQKRLAEHERREHEIIKRERQLQLRERELAKQAHHNEATACRERVEVLRKPKGEAGDSKRGFQLQDAMGLGDSEDGDMRYNEFLHTNRQNAHKAGIDLNLIYRQQDPAALAKLFKLNRMAIPYLTRERFPNDWPQVKALKQYIRNARRGIARKQRGRTENRKKRNADDTEGRMTSMKPQLAATPPNADVTLTRWMRMEPAHLAFAPLKMTMMMMSKMAEMAKRTRL</sequence>
<dbReference type="EMBL" id="JASNQZ010000006">
    <property type="protein sequence ID" value="KAL0957174.1"/>
    <property type="molecule type" value="Genomic_DNA"/>
</dbReference>
<evidence type="ECO:0000313" key="3">
    <source>
        <dbReference type="Proteomes" id="UP001556367"/>
    </source>
</evidence>
<accession>A0ABR3JNI6</accession>
<gene>
    <name evidence="2" type="ORF">HGRIS_003266</name>
</gene>
<protein>
    <submittedName>
        <fullName evidence="2">Uncharacterized protein</fullName>
    </submittedName>
</protein>
<feature type="region of interest" description="Disordered" evidence="1">
    <location>
        <begin position="206"/>
        <end position="243"/>
    </location>
</feature>
<organism evidence="2 3">
    <name type="scientific">Hohenbuehelia grisea</name>
    <dbReference type="NCBI Taxonomy" id="104357"/>
    <lineage>
        <taxon>Eukaryota</taxon>
        <taxon>Fungi</taxon>
        <taxon>Dikarya</taxon>
        <taxon>Basidiomycota</taxon>
        <taxon>Agaricomycotina</taxon>
        <taxon>Agaricomycetes</taxon>
        <taxon>Agaricomycetidae</taxon>
        <taxon>Agaricales</taxon>
        <taxon>Pleurotineae</taxon>
        <taxon>Pleurotaceae</taxon>
        <taxon>Hohenbuehelia</taxon>
    </lineage>
</organism>
<evidence type="ECO:0000256" key="1">
    <source>
        <dbReference type="SAM" id="MobiDB-lite"/>
    </source>
</evidence>
<reference evidence="3" key="1">
    <citation type="submission" date="2024-06" db="EMBL/GenBank/DDBJ databases">
        <title>Multi-omics analyses provide insights into the biosynthesis of the anticancer antibiotic pleurotin in Hohenbuehelia grisea.</title>
        <authorList>
            <person name="Weaver J.A."/>
            <person name="Alberti F."/>
        </authorList>
    </citation>
    <scope>NUCLEOTIDE SEQUENCE [LARGE SCALE GENOMIC DNA]</scope>
    <source>
        <strain evidence="3">T-177</strain>
    </source>
</reference>
<comment type="caution">
    <text evidence="2">The sequence shown here is derived from an EMBL/GenBank/DDBJ whole genome shotgun (WGS) entry which is preliminary data.</text>
</comment>
<proteinExistence type="predicted"/>
<name>A0ABR3JNI6_9AGAR</name>
<feature type="region of interest" description="Disordered" evidence="1">
    <location>
        <begin position="19"/>
        <end position="54"/>
    </location>
</feature>
<evidence type="ECO:0000313" key="2">
    <source>
        <dbReference type="EMBL" id="KAL0957174.1"/>
    </source>
</evidence>
<feature type="compositionally biased region" description="Basic residues" evidence="1">
    <location>
        <begin position="206"/>
        <end position="222"/>
    </location>
</feature>
<feature type="compositionally biased region" description="Polar residues" evidence="1">
    <location>
        <begin position="19"/>
        <end position="47"/>
    </location>
</feature>
<dbReference type="Proteomes" id="UP001556367">
    <property type="component" value="Unassembled WGS sequence"/>
</dbReference>
<keyword evidence="3" id="KW-1185">Reference proteome</keyword>